<gene>
    <name evidence="1" type="ORF">BED47_21820</name>
</gene>
<comment type="caution">
    <text evidence="1">The sequence shown here is derived from an EMBL/GenBank/DDBJ whole genome shotgun (WGS) entry which is preliminary data.</text>
</comment>
<dbReference type="PANTHER" id="PTHR34817:SF2">
    <property type="entry name" value="NUCLEOTIDYLTRANSFERASE"/>
    <property type="match status" value="1"/>
</dbReference>
<dbReference type="Proteomes" id="UP000094580">
    <property type="component" value="Unassembled WGS sequence"/>
</dbReference>
<proteinExistence type="predicted"/>
<evidence type="ECO:0000313" key="2">
    <source>
        <dbReference type="Proteomes" id="UP000094580"/>
    </source>
</evidence>
<reference evidence="1 2" key="1">
    <citation type="submission" date="2016-07" db="EMBL/GenBank/DDBJ databases">
        <authorList>
            <person name="Townsley L."/>
            <person name="Shank E.A."/>
        </authorList>
    </citation>
    <scope>NUCLEOTIDE SEQUENCE [LARGE SCALE GENOMIC DNA]</scope>
    <source>
        <strain evidence="1 2">CH01</strain>
    </source>
</reference>
<protein>
    <recommendedName>
        <fullName evidence="3">Nucleotidyltransferase</fullName>
    </recommendedName>
</protein>
<dbReference type="PANTHER" id="PTHR34817">
    <property type="entry name" value="NUCLEOTIDYLTRANSFERASE"/>
    <property type="match status" value="1"/>
</dbReference>
<organism evidence="1 2">
    <name type="scientific">Gottfriedia luciferensis</name>
    <dbReference type="NCBI Taxonomy" id="178774"/>
    <lineage>
        <taxon>Bacteria</taxon>
        <taxon>Bacillati</taxon>
        <taxon>Bacillota</taxon>
        <taxon>Bacilli</taxon>
        <taxon>Bacillales</taxon>
        <taxon>Bacillaceae</taxon>
        <taxon>Gottfriedia</taxon>
    </lineage>
</organism>
<keyword evidence="2" id="KW-1185">Reference proteome</keyword>
<evidence type="ECO:0000313" key="1">
    <source>
        <dbReference type="EMBL" id="ODG91766.1"/>
    </source>
</evidence>
<evidence type="ECO:0008006" key="3">
    <source>
        <dbReference type="Google" id="ProtNLM"/>
    </source>
</evidence>
<dbReference type="InterPro" id="IPR018775">
    <property type="entry name" value="RlaP"/>
</dbReference>
<dbReference type="RefSeq" id="WP_069033876.1">
    <property type="nucleotide sequence ID" value="NZ_MDKC01000014.1"/>
</dbReference>
<dbReference type="Pfam" id="PF10127">
    <property type="entry name" value="RlaP"/>
    <property type="match status" value="1"/>
</dbReference>
<sequence length="257" mass="30763">MKEIIVEKLKQIETEHEVKILFAVESGSRAWGFPSKDSDYDVRFVYVHRKDWYLSIDQKRDVIEYPINDLLDFSGWDLKKALNLFAKSNPAFLEWLRSPIVYHDDLTISEELRKIGNEILSKKACIYHYLHMARGNYRDYLQGEEVKIKKYFYILRPILACIWIQKYNEIPPILFDELLEMEGLEQEFLEEVGKLLIRKKQGEELDLEPRKKVLNDFIENNIQFFEEYVKGITESNKVNTENLNELFRTTIEHSWEK</sequence>
<dbReference type="EMBL" id="MDKC01000014">
    <property type="protein sequence ID" value="ODG91766.1"/>
    <property type="molecule type" value="Genomic_DNA"/>
</dbReference>
<accession>A0ABX2ZRE4</accession>
<name>A0ABX2ZRE4_9BACI</name>